<evidence type="ECO:0000313" key="3">
    <source>
        <dbReference type="RefSeq" id="XP_050559369.1"/>
    </source>
</evidence>
<feature type="region of interest" description="Disordered" evidence="1">
    <location>
        <begin position="1264"/>
        <end position="1288"/>
    </location>
</feature>
<feature type="region of interest" description="Disordered" evidence="1">
    <location>
        <begin position="1373"/>
        <end position="1427"/>
    </location>
</feature>
<dbReference type="RefSeq" id="XP_050559370.1">
    <property type="nucleotide sequence ID" value="XM_050703413.1"/>
</dbReference>
<dbReference type="GeneID" id="118278541"/>
<evidence type="ECO:0000313" key="5">
    <source>
        <dbReference type="RefSeq" id="XP_050559371.1"/>
    </source>
</evidence>
<evidence type="ECO:0000313" key="4">
    <source>
        <dbReference type="RefSeq" id="XP_050559370.1"/>
    </source>
</evidence>
<dbReference type="Proteomes" id="UP000829999">
    <property type="component" value="Chromosome 24"/>
</dbReference>
<keyword evidence="2" id="KW-1185">Reference proteome</keyword>
<accession>A0A9R0F1N6</accession>
<gene>
    <name evidence="3 4 5" type="primary">LOC118278541</name>
</gene>
<reference evidence="3 4" key="1">
    <citation type="submission" date="2025-04" db="UniProtKB">
        <authorList>
            <consortium name="RefSeq"/>
        </authorList>
    </citation>
    <scope>IDENTIFICATION</scope>
    <source>
        <tissue evidence="3 4">Whole larval tissue</tissue>
    </source>
</reference>
<protein>
    <submittedName>
        <fullName evidence="3 4">Uncharacterized protein LOC118278541</fullName>
    </submittedName>
</protein>
<dbReference type="OrthoDB" id="6776738at2759"/>
<feature type="compositionally biased region" description="Basic residues" evidence="1">
    <location>
        <begin position="1416"/>
        <end position="1427"/>
    </location>
</feature>
<proteinExistence type="predicted"/>
<sequence length="1427" mass="163699">MEANDFLAKIKANGDKNDWNNLTKVYNEYKVIASKLSTKERGAFSLNVLCLLCRNLDKAPSWRDSIDNKELLTLTIDCIRETRGLNKAEQVKTLACIYHIHRYVVRLNKQIPPELILKLSFMAFEAEPKNLLKEYSKTYWNLIADRLCYIEKLKGKSVHKLLPKLTEDVIKTVEIYDSAQFCANILVFLVKKLHFIYSESHSEQLNGCYKDIFEKLSQKTDLNAIKKLKEKELLDLYAKFSDCFYVVAENSSKNSFKQSAVNSAVRTAITLLGHKPDFFHCLQTFYLNSFCDIFLNRTTYLDAVFKNLTLSCDITVKLGYETTMVTSYPFLAQFLRLFIEYSVNNGVKTNFTVEVQENCLNFMLKLLKELANCEQLLKCENCVVKTGLHDALRLSFLVKHFISASIQQSIDITNLLPLYNSVIEQQYSIMAQLKRHKCANYEKFYRKLQTDTHNTAIALNKNKNYEFSIKLFEIYIKNELSINFNEFEHKNVARAFYNKSICELDYRKHEQALLDAFLSLIFAKEINSDKYMSLVMDIKAKALKNDDDDDADDRSDDLQMTSVVDACRIVVENKLYGDLKPFLKGVQFSSLLKHEFDMYCKLWPSIAPVAGVWRALHSLLNGRREEWITAESTESIFWTLLQVVSLTPAAVRTIHADQYKLVVAELLEKIEKMAEPISSDVRLAQTILLFLQAEYDIAEATTKYNWKATETNIDPDNQQAMRTLPQEQTALRRALQAVEIWTELLAVINTVTIRPLLRPALALSDIFVQQLQYYSRPAHALQLAHVCCRLAAYLDDKVTHIRNAGVLLSTVQQSDALQETLSQATEYFSEIMKNADNTECGVIFLCDVAIYYLNSGSMNVAAKLVQLAQLRLVSAYDKFPDINLDLAVGRLMEAQTMLVRDSSPTILSGVNGTQRHYMSISNTASKWLPRRLRSLCIKRGISSSCARAVRVCRRLQWWRRARCACAVAAAHCAAHTQASLYADIVHVHKMDDAQVKIDNRLKYILGLPPSSDPPIIPTEAKIQMFAPKQDFETMLECQSFKSQVSPTRKYVTIPGFVLPDFFKHKQCDCYACVNPYCPIIFYTTAGLEASMYFRANEQEIAKNYFNGVIRSFDYFDTKLKAVLTSYTEFDFEKYIIDHTRTMFEEEFRKVKLEILIEASFFELKNGNFDAADEYIVTVHEICQDLRLNDVYLSNEILNLMIASAKLRNVVKKQAFDLETEFENLKLSPKMKTEGDKTPVSKAKLPHLSARKVKDEELPKKRKVIKLNLDENSSDEKEEKPKPRKPVSEFKIPVPVTSKPVLEILTPRPSRKPVITVTDTAKTPINEKTDKSNEFFTPISTPEQFFTPLNTIKTYSKSSLRKGLVKNLEHEFATPKAVSQKENSKNLDAPRSSRKEEKDRALKRATSPGKLTESKTRPRRLRQPKLNE</sequence>
<name>A0A9R0F1N6_SPOFR</name>
<evidence type="ECO:0000256" key="1">
    <source>
        <dbReference type="SAM" id="MobiDB-lite"/>
    </source>
</evidence>
<dbReference type="RefSeq" id="XP_050559369.1">
    <property type="nucleotide sequence ID" value="XM_050703412.1"/>
</dbReference>
<dbReference type="RefSeq" id="XP_050559371.1">
    <property type="nucleotide sequence ID" value="XM_050703414.1"/>
</dbReference>
<organism evidence="2 3">
    <name type="scientific">Spodoptera frugiperda</name>
    <name type="common">Fall armyworm</name>
    <dbReference type="NCBI Taxonomy" id="7108"/>
    <lineage>
        <taxon>Eukaryota</taxon>
        <taxon>Metazoa</taxon>
        <taxon>Ecdysozoa</taxon>
        <taxon>Arthropoda</taxon>
        <taxon>Hexapoda</taxon>
        <taxon>Insecta</taxon>
        <taxon>Pterygota</taxon>
        <taxon>Neoptera</taxon>
        <taxon>Endopterygota</taxon>
        <taxon>Lepidoptera</taxon>
        <taxon>Glossata</taxon>
        <taxon>Ditrysia</taxon>
        <taxon>Noctuoidea</taxon>
        <taxon>Noctuidae</taxon>
        <taxon>Amphipyrinae</taxon>
        <taxon>Spodoptera</taxon>
    </lineage>
</organism>
<feature type="compositionally biased region" description="Basic and acidic residues" evidence="1">
    <location>
        <begin position="1390"/>
        <end position="1401"/>
    </location>
</feature>
<evidence type="ECO:0000313" key="2">
    <source>
        <dbReference type="Proteomes" id="UP000829999"/>
    </source>
</evidence>